<organism evidence="2 3">
    <name type="scientific">Thalassiosira oceanica</name>
    <name type="common">Marine diatom</name>
    <dbReference type="NCBI Taxonomy" id="159749"/>
    <lineage>
        <taxon>Eukaryota</taxon>
        <taxon>Sar</taxon>
        <taxon>Stramenopiles</taxon>
        <taxon>Ochrophyta</taxon>
        <taxon>Bacillariophyta</taxon>
        <taxon>Coscinodiscophyceae</taxon>
        <taxon>Thalassiosirophycidae</taxon>
        <taxon>Thalassiosirales</taxon>
        <taxon>Thalassiosiraceae</taxon>
        <taxon>Thalassiosira</taxon>
    </lineage>
</organism>
<dbReference type="Proteomes" id="UP000266841">
    <property type="component" value="Unassembled WGS sequence"/>
</dbReference>
<name>K0RQH6_THAOC</name>
<keyword evidence="3" id="KW-1185">Reference proteome</keyword>
<feature type="compositionally biased region" description="Basic and acidic residues" evidence="1">
    <location>
        <begin position="249"/>
        <end position="262"/>
    </location>
</feature>
<feature type="non-terminal residue" evidence="2">
    <location>
        <position position="1"/>
    </location>
</feature>
<evidence type="ECO:0000313" key="3">
    <source>
        <dbReference type="Proteomes" id="UP000266841"/>
    </source>
</evidence>
<evidence type="ECO:0000313" key="2">
    <source>
        <dbReference type="EMBL" id="EJK54599.1"/>
    </source>
</evidence>
<feature type="region of interest" description="Disordered" evidence="1">
    <location>
        <begin position="1"/>
        <end position="49"/>
    </location>
</feature>
<evidence type="ECO:0000256" key="1">
    <source>
        <dbReference type="SAM" id="MobiDB-lite"/>
    </source>
</evidence>
<proteinExistence type="predicted"/>
<sequence>DISRKPATPAKQTRGLDDKTSSRLPRNGQLSADIPHKNKSEKDTTPAPWPASAFVSAKAATERPGSATQERVGVQPGVGGVSGGRIRQCTAAGGAPVVCGVETFDTRRGWRVCRAGGHLGCIARASARRGASARNMKPPAKEDDYVKRWKGWLFLRRRSGRPNGRRSAPCFLRAVYKKEKALACCQGSSLMDLGRGALRTHTTRHGQRGRQTAQGARKHNAKNGGDDRTVYRVKSGRRREVDPGADEAELARTEREREERQVRSNKGARQRDLEDLEAAAELAEASP</sequence>
<gene>
    <name evidence="2" type="ORF">THAOC_25756</name>
</gene>
<accession>K0RQH6</accession>
<dbReference type="EMBL" id="AGNL01035594">
    <property type="protein sequence ID" value="EJK54599.1"/>
    <property type="molecule type" value="Genomic_DNA"/>
</dbReference>
<dbReference type="AlphaFoldDB" id="K0RQH6"/>
<feature type="region of interest" description="Disordered" evidence="1">
    <location>
        <begin position="201"/>
        <end position="287"/>
    </location>
</feature>
<feature type="compositionally biased region" description="Basic and acidic residues" evidence="1">
    <location>
        <begin position="34"/>
        <end position="44"/>
    </location>
</feature>
<protein>
    <submittedName>
        <fullName evidence="2">Uncharacterized protein</fullName>
    </submittedName>
</protein>
<comment type="caution">
    <text evidence="2">The sequence shown here is derived from an EMBL/GenBank/DDBJ whole genome shotgun (WGS) entry which is preliminary data.</text>
</comment>
<dbReference type="OrthoDB" id="6022at2759"/>
<reference evidence="2 3" key="1">
    <citation type="journal article" date="2012" name="Genome Biol.">
        <title>Genome and low-iron response of an oceanic diatom adapted to chronic iron limitation.</title>
        <authorList>
            <person name="Lommer M."/>
            <person name="Specht M."/>
            <person name="Roy A.S."/>
            <person name="Kraemer L."/>
            <person name="Andreson R."/>
            <person name="Gutowska M.A."/>
            <person name="Wolf J."/>
            <person name="Bergner S.V."/>
            <person name="Schilhabel M.B."/>
            <person name="Klostermeier U.C."/>
            <person name="Beiko R.G."/>
            <person name="Rosenstiel P."/>
            <person name="Hippler M."/>
            <person name="Laroche J."/>
        </authorList>
    </citation>
    <scope>NUCLEOTIDE SEQUENCE [LARGE SCALE GENOMIC DNA]</scope>
    <source>
        <strain evidence="2 3">CCMP1005</strain>
    </source>
</reference>